<dbReference type="Gene3D" id="1.25.40.10">
    <property type="entry name" value="Tetratricopeptide repeat domain"/>
    <property type="match status" value="1"/>
</dbReference>
<keyword evidence="5" id="KW-0902">Two-component regulatory system</keyword>
<evidence type="ECO:0000256" key="6">
    <source>
        <dbReference type="SAM" id="Phobius"/>
    </source>
</evidence>
<keyword evidence="3" id="KW-0808">Transferase</keyword>
<reference evidence="8 9" key="1">
    <citation type="submission" date="2016-03" db="EMBL/GenBank/DDBJ databases">
        <title>Complete genome sequence of Pedobacter cryoconitis PAMC 27485.</title>
        <authorList>
            <person name="Lee J."/>
            <person name="Kim O.-S."/>
        </authorList>
    </citation>
    <scope>NUCLEOTIDE SEQUENCE [LARGE SCALE GENOMIC DNA]</scope>
    <source>
        <strain evidence="8 9">PAMC 27485</strain>
    </source>
</reference>
<protein>
    <recommendedName>
        <fullName evidence="2">histidine kinase</fullName>
        <ecNumber evidence="2">2.7.13.3</ecNumber>
    </recommendedName>
</protein>
<feature type="domain" description="Histidine kinase" evidence="7">
    <location>
        <begin position="420"/>
        <end position="631"/>
    </location>
</feature>
<dbReference type="AlphaFoldDB" id="A0A127VAG4"/>
<evidence type="ECO:0000256" key="3">
    <source>
        <dbReference type="ARBA" id="ARBA00022679"/>
    </source>
</evidence>
<dbReference type="OrthoDB" id="1301080at2"/>
<keyword evidence="9" id="KW-1185">Reference proteome</keyword>
<accession>A0A127VAG4</accession>
<keyword evidence="6" id="KW-0812">Transmembrane</keyword>
<feature type="transmembrane region" description="Helical" evidence="6">
    <location>
        <begin position="361"/>
        <end position="380"/>
    </location>
</feature>
<dbReference type="SUPFAM" id="SSF55874">
    <property type="entry name" value="ATPase domain of HSP90 chaperone/DNA topoisomerase II/histidine kinase"/>
    <property type="match status" value="1"/>
</dbReference>
<dbReference type="PATRIC" id="fig|188932.3.peg.1537"/>
<keyword evidence="6" id="KW-0472">Membrane</keyword>
<dbReference type="SUPFAM" id="SSF48452">
    <property type="entry name" value="TPR-like"/>
    <property type="match status" value="1"/>
</dbReference>
<dbReference type="PANTHER" id="PTHR43711:SF31">
    <property type="entry name" value="HISTIDINE KINASE"/>
    <property type="match status" value="1"/>
</dbReference>
<dbReference type="Gene3D" id="3.30.565.10">
    <property type="entry name" value="Histidine kinase-like ATPase, C-terminal domain"/>
    <property type="match status" value="1"/>
</dbReference>
<comment type="catalytic activity">
    <reaction evidence="1">
        <text>ATP + protein L-histidine = ADP + protein N-phospho-L-histidine.</text>
        <dbReference type="EC" id="2.7.13.3"/>
    </reaction>
</comment>
<dbReference type="KEGG" id="pcm:AY601_1475"/>
<dbReference type="Proteomes" id="UP000071561">
    <property type="component" value="Chromosome"/>
</dbReference>
<dbReference type="InterPro" id="IPR036097">
    <property type="entry name" value="HisK_dim/P_sf"/>
</dbReference>
<keyword evidence="4" id="KW-0418">Kinase</keyword>
<dbReference type="InterPro" id="IPR003594">
    <property type="entry name" value="HATPase_dom"/>
</dbReference>
<dbReference type="InterPro" id="IPR011990">
    <property type="entry name" value="TPR-like_helical_dom_sf"/>
</dbReference>
<evidence type="ECO:0000256" key="2">
    <source>
        <dbReference type="ARBA" id="ARBA00012438"/>
    </source>
</evidence>
<evidence type="ECO:0000313" key="9">
    <source>
        <dbReference type="Proteomes" id="UP000071561"/>
    </source>
</evidence>
<organism evidence="8 9">
    <name type="scientific">Pedobacter cryoconitis</name>
    <dbReference type="NCBI Taxonomy" id="188932"/>
    <lineage>
        <taxon>Bacteria</taxon>
        <taxon>Pseudomonadati</taxon>
        <taxon>Bacteroidota</taxon>
        <taxon>Sphingobacteriia</taxon>
        <taxon>Sphingobacteriales</taxon>
        <taxon>Sphingobacteriaceae</taxon>
        <taxon>Pedobacter</taxon>
    </lineage>
</organism>
<evidence type="ECO:0000256" key="1">
    <source>
        <dbReference type="ARBA" id="ARBA00000085"/>
    </source>
</evidence>
<dbReference type="InterPro" id="IPR050736">
    <property type="entry name" value="Sensor_HK_Regulatory"/>
</dbReference>
<dbReference type="Pfam" id="PF02518">
    <property type="entry name" value="HATPase_c"/>
    <property type="match status" value="1"/>
</dbReference>
<keyword evidence="6" id="KW-1133">Transmembrane helix</keyword>
<dbReference type="SUPFAM" id="SSF47384">
    <property type="entry name" value="Homodimeric domain of signal transducing histidine kinase"/>
    <property type="match status" value="1"/>
</dbReference>
<sequence length="638" mass="72927">MGFLTELLIFYPMFKFPVLSFILIISLVNYTRVFSQTHEINRLESSIHLIKDSIKYVDVLNRIAILSHMNYRDSCKFYAQKAKAIAIRLNYNKGIADALNCEAISNVSVNNYLSAKYFNDALRIYKSINDQGNVCHVLMNIGVLMSVDKDDKEALRYIYLAYEKSKSLKHDSIRALIISNVISIDQNLSQKKSMMLFKEGLAIAQKYKDERLLLFYEEVRALQIYNAGEKQKGIAIQTRILHKADSLGLQYTKVECYIGLGDIFLDSENTQAGLDYYKKGLDTSRKYGYPEFYLLLSERLYNFYKSHNQMDSAYFYMSLLLAKRDVISKATNKSGYNYMNFALNENENKELKLKENSNLKVITLLGCLFAVSMAMLFVIYRSLRIKRQYGDVQHELHEVAVKQNKELQQTNHFNTMLISVIAHDIRQPFSTIVMLSSVFNTDVDLLTEEEKLEIMAELSETSQKSLSFMDGLLEWIKSQKSGFKYQPSKLLLNELIPEANSFFKIAQAKKNIKLVLDIPVQTAVLAHRYMLLFIIRNMLNNATKYSPAAGTIHISCYSKDERIVIAIKDQGEGMSQDKVDQLFKANASDWENTNDQGAGLALSISYDMALLMGVKIWATSKIGDGTTFYISGIPKDLA</sequence>
<feature type="transmembrane region" description="Helical" evidence="6">
    <location>
        <begin position="7"/>
        <end position="28"/>
    </location>
</feature>
<dbReference type="Gene3D" id="1.10.287.130">
    <property type="match status" value="1"/>
</dbReference>
<dbReference type="InterPro" id="IPR005467">
    <property type="entry name" value="His_kinase_dom"/>
</dbReference>
<dbReference type="SMART" id="SM00387">
    <property type="entry name" value="HATPase_c"/>
    <property type="match status" value="1"/>
</dbReference>
<name>A0A127VAG4_9SPHI</name>
<dbReference type="InterPro" id="IPR036890">
    <property type="entry name" value="HATPase_C_sf"/>
</dbReference>
<dbReference type="EC" id="2.7.13.3" evidence="2"/>
<dbReference type="EMBL" id="CP014504">
    <property type="protein sequence ID" value="AMP98392.1"/>
    <property type="molecule type" value="Genomic_DNA"/>
</dbReference>
<evidence type="ECO:0000256" key="5">
    <source>
        <dbReference type="ARBA" id="ARBA00023012"/>
    </source>
</evidence>
<evidence type="ECO:0000256" key="4">
    <source>
        <dbReference type="ARBA" id="ARBA00022777"/>
    </source>
</evidence>
<dbReference type="GO" id="GO:0000155">
    <property type="term" value="F:phosphorelay sensor kinase activity"/>
    <property type="evidence" value="ECO:0007669"/>
    <property type="project" value="InterPro"/>
</dbReference>
<evidence type="ECO:0000259" key="7">
    <source>
        <dbReference type="PROSITE" id="PS50109"/>
    </source>
</evidence>
<proteinExistence type="predicted"/>
<dbReference type="PROSITE" id="PS50109">
    <property type="entry name" value="HIS_KIN"/>
    <property type="match status" value="1"/>
</dbReference>
<evidence type="ECO:0000313" key="8">
    <source>
        <dbReference type="EMBL" id="AMP98392.1"/>
    </source>
</evidence>
<dbReference type="PANTHER" id="PTHR43711">
    <property type="entry name" value="TWO-COMPONENT HISTIDINE KINASE"/>
    <property type="match status" value="1"/>
</dbReference>
<gene>
    <name evidence="8" type="ORF">AY601_1475</name>
</gene>